<dbReference type="Pfam" id="PF00326">
    <property type="entry name" value="Peptidase_S9"/>
    <property type="match status" value="1"/>
</dbReference>
<keyword evidence="1" id="KW-0732">Signal</keyword>
<evidence type="ECO:0000259" key="2">
    <source>
        <dbReference type="Pfam" id="PF00326"/>
    </source>
</evidence>
<dbReference type="InterPro" id="IPR002469">
    <property type="entry name" value="Peptidase_S9B_N"/>
</dbReference>
<dbReference type="SUPFAM" id="SSF53474">
    <property type="entry name" value="alpha/beta-Hydrolases"/>
    <property type="match status" value="1"/>
</dbReference>
<dbReference type="PANTHER" id="PTHR11731">
    <property type="entry name" value="PROTEASE FAMILY S9B,C DIPEPTIDYL-PEPTIDASE IV-RELATED"/>
    <property type="match status" value="1"/>
</dbReference>
<dbReference type="Pfam" id="PF00930">
    <property type="entry name" value="DPPIV_N"/>
    <property type="match status" value="1"/>
</dbReference>
<dbReference type="AlphaFoldDB" id="A0A150XPR9"/>
<dbReference type="Gene3D" id="2.140.10.30">
    <property type="entry name" value="Dipeptidylpeptidase IV, N-terminal domain"/>
    <property type="match status" value="1"/>
</dbReference>
<dbReference type="GO" id="GO:0006508">
    <property type="term" value="P:proteolysis"/>
    <property type="evidence" value="ECO:0007669"/>
    <property type="project" value="InterPro"/>
</dbReference>
<dbReference type="GO" id="GO:0008239">
    <property type="term" value="F:dipeptidyl-peptidase activity"/>
    <property type="evidence" value="ECO:0007669"/>
    <property type="project" value="TreeGrafter"/>
</dbReference>
<dbReference type="OrthoDB" id="9812921at2"/>
<dbReference type="RefSeq" id="WP_068413527.1">
    <property type="nucleotide sequence ID" value="NZ_LRDB01000007.1"/>
</dbReference>
<feature type="domain" description="Dipeptidylpeptidase IV N-terminal" evidence="3">
    <location>
        <begin position="127"/>
        <end position="456"/>
    </location>
</feature>
<keyword evidence="5" id="KW-1185">Reference proteome</keyword>
<feature type="chain" id="PRO_5007575048" evidence="1">
    <location>
        <begin position="23"/>
        <end position="770"/>
    </location>
</feature>
<feature type="signal peptide" evidence="1">
    <location>
        <begin position="1"/>
        <end position="22"/>
    </location>
</feature>
<name>A0A150XPR9_9BACT</name>
<accession>A0A150XPR9</accession>
<dbReference type="InterPro" id="IPR029058">
    <property type="entry name" value="AB_hydrolase_fold"/>
</dbReference>
<feature type="domain" description="Peptidase S9 prolyl oligopeptidase catalytic" evidence="2">
    <location>
        <begin position="547"/>
        <end position="754"/>
    </location>
</feature>
<dbReference type="PANTHER" id="PTHR11731:SF193">
    <property type="entry name" value="DIPEPTIDYL PEPTIDASE 9"/>
    <property type="match status" value="1"/>
</dbReference>
<dbReference type="Gene3D" id="3.40.50.1820">
    <property type="entry name" value="alpha/beta hydrolase"/>
    <property type="match status" value="1"/>
</dbReference>
<proteinExistence type="predicted"/>
<dbReference type="InterPro" id="IPR050278">
    <property type="entry name" value="Serine_Prot_S9B/DPPIV"/>
</dbReference>
<dbReference type="GO" id="GO:0008236">
    <property type="term" value="F:serine-type peptidase activity"/>
    <property type="evidence" value="ECO:0007669"/>
    <property type="project" value="InterPro"/>
</dbReference>
<organism evidence="4 5">
    <name type="scientific">Roseivirga echinicomitans</name>
    <dbReference type="NCBI Taxonomy" id="296218"/>
    <lineage>
        <taxon>Bacteria</taxon>
        <taxon>Pseudomonadati</taxon>
        <taxon>Bacteroidota</taxon>
        <taxon>Cytophagia</taxon>
        <taxon>Cytophagales</taxon>
        <taxon>Roseivirgaceae</taxon>
        <taxon>Roseivirga</taxon>
    </lineage>
</organism>
<dbReference type="EMBL" id="LRDB01000007">
    <property type="protein sequence ID" value="KYG80730.1"/>
    <property type="molecule type" value="Genomic_DNA"/>
</dbReference>
<gene>
    <name evidence="4" type="ORF">AWN68_16615</name>
</gene>
<protein>
    <submittedName>
        <fullName evidence="4">Peptidase S9</fullName>
    </submittedName>
</protein>
<evidence type="ECO:0000256" key="1">
    <source>
        <dbReference type="SAM" id="SignalP"/>
    </source>
</evidence>
<dbReference type="Proteomes" id="UP000075615">
    <property type="component" value="Unassembled WGS sequence"/>
</dbReference>
<evidence type="ECO:0000259" key="3">
    <source>
        <dbReference type="Pfam" id="PF00930"/>
    </source>
</evidence>
<comment type="caution">
    <text evidence="4">The sequence shown here is derived from an EMBL/GenBank/DDBJ whole genome shotgun (WGS) entry which is preliminary data.</text>
</comment>
<evidence type="ECO:0000313" key="5">
    <source>
        <dbReference type="Proteomes" id="UP000075615"/>
    </source>
</evidence>
<dbReference type="InterPro" id="IPR001375">
    <property type="entry name" value="Peptidase_S9_cat"/>
</dbReference>
<reference evidence="4 5" key="1">
    <citation type="submission" date="2016-01" db="EMBL/GenBank/DDBJ databases">
        <title>Genome sequencing of Roseivirga echinicomitans KMM 6058.</title>
        <authorList>
            <person name="Selvaratnam C."/>
            <person name="Thevarajoo S."/>
            <person name="Goh K.M."/>
            <person name="Ee R."/>
            <person name="Chan K.-G."/>
            <person name="Chong C.S."/>
        </authorList>
    </citation>
    <scope>NUCLEOTIDE SEQUENCE [LARGE SCALE GENOMIC DNA]</scope>
    <source>
        <strain evidence="4 5">KMM 6058</strain>
    </source>
</reference>
<dbReference type="STRING" id="296218.AWN68_16615"/>
<dbReference type="SUPFAM" id="SSF82171">
    <property type="entry name" value="DPP6 N-terminal domain-like"/>
    <property type="match status" value="1"/>
</dbReference>
<sequence>MKKILTLLLTFAVIQLSAQQHKADFKAAQKFSSSNLSKMLKSTRVSPQWFKDSDKFWYTYTTTSGKKFYVVDPVKKTKNQIFDNKDFAAQLSELTRKPWNHNDLDLKGLKLEDDNTTLKFMVDSIDYHFNLNSKRITKGDSTEKRPKRNNWASYSPDSTYITFAKNHNLYMMMADDADSTEIQLTEDGEKWFSYAGDAGDTTTDKRSRARVRWFKDEAKFFVNRSDSRKVEELFVINELTLPRPKLEVYKYAMPGDQNVPQEHLEIFDPKTRTHIEVDVEKFTDQTISAYLPGETSDKLFLTRMNRTSDTLDVSVINTANGDLKVLFQDVDHPYFNWDYQQLLIMEEGKELIWWSERTGFGQLYLYDGQTGALKNKITNSGHFVTGQVQSVDTVGRKIYFEAFGKEDGIDPYYALMYKANFDGSGFKAISTENGNHRISMSKSNKFYVDNNSAVDVTPTASLKDNNGNVIMQLETADLSLLEQAGWEKPERFTMKADDGITDLYGVMFKPFDFDSTRQYPIISYVYPGPQVESFTNDFTITGGYQTAMAQLGFIVVSMGHRGGSPIRSKYYHTYGWQNLRDYALADDKRALEQLAERHEWIDLDNVGIFGHSGGGFMSTAALLTYPNFYTAAASSAGNHDNNIYNKWWGETHNGVIKKEKTKKDKDGNETTEVTWDGKVKTNQSLASNLKGHLLLTHGTIDNNVHPSNSMRVADELMKAGKRFDYMPIPGSRHGYGSKRDYYEQLMWYFFAEHLLGDYRNNVDMDLPDGN</sequence>
<evidence type="ECO:0000313" key="4">
    <source>
        <dbReference type="EMBL" id="KYG80730.1"/>
    </source>
</evidence>